<feature type="transmembrane region" description="Helical" evidence="7">
    <location>
        <begin position="377"/>
        <end position="397"/>
    </location>
</feature>
<dbReference type="InterPro" id="IPR011701">
    <property type="entry name" value="MFS"/>
</dbReference>
<dbReference type="Pfam" id="PF07690">
    <property type="entry name" value="MFS_1"/>
    <property type="match status" value="1"/>
</dbReference>
<evidence type="ECO:0000256" key="5">
    <source>
        <dbReference type="ARBA" id="ARBA00022989"/>
    </source>
</evidence>
<organism evidence="9 10">
    <name type="scientific">Nostocoides japonicum T1-X7</name>
    <dbReference type="NCBI Taxonomy" id="1194083"/>
    <lineage>
        <taxon>Bacteria</taxon>
        <taxon>Bacillati</taxon>
        <taxon>Actinomycetota</taxon>
        <taxon>Actinomycetes</taxon>
        <taxon>Micrococcales</taxon>
        <taxon>Intrasporangiaceae</taxon>
        <taxon>Nostocoides</taxon>
    </lineage>
</organism>
<feature type="transmembrane region" description="Helical" evidence="7">
    <location>
        <begin position="12"/>
        <end position="33"/>
    </location>
</feature>
<accession>A0A077LZZ2</accession>
<comment type="subcellular location">
    <subcellularLocation>
        <location evidence="1">Cell membrane</location>
        <topology evidence="1">Multi-pass membrane protein</topology>
    </subcellularLocation>
</comment>
<proteinExistence type="predicted"/>
<evidence type="ECO:0000313" key="9">
    <source>
        <dbReference type="EMBL" id="CCH79573.1"/>
    </source>
</evidence>
<dbReference type="Proteomes" id="UP000035721">
    <property type="component" value="Unassembled WGS sequence"/>
</dbReference>
<keyword evidence="5 7" id="KW-1133">Transmembrane helix</keyword>
<evidence type="ECO:0000256" key="4">
    <source>
        <dbReference type="ARBA" id="ARBA00022692"/>
    </source>
</evidence>
<keyword evidence="6 7" id="KW-0472">Membrane</keyword>
<feature type="transmembrane region" description="Helical" evidence="7">
    <location>
        <begin position="45"/>
        <end position="68"/>
    </location>
</feature>
<sequence>MRTDRAVAVPHAASFWLVAAGFLAVMSFTTIPTPLYPLYQAADHFAPFMITVVFAAYGVGVIAGLFLLGHVSDRVGRRRMILTALVLELVSAVLFTLSSAVPTLLVARFVCGFGIGIVTAAATAHLTELHAIGYPDRDGSFASTVATVVNTGGLALGPLVGGLLTQWWPHPLTLPFAVYLGLLAVVALVVWAVPETVSPPVEHQPYRPQRVEVDPAARGEFAAAAVAGAASFTVLGLYTSLTATFVGGTLHDRSRLLAGTIVFAVMGASAVSQVLLARLPDLHRLRFGGGLMVAGLLGVALGATLLSLGVFVAGGILAGGGAGLVFQAAIATAVRVAAPGKRAETMAGMFLAAYIGITVPVVAVGVALTVVRDPVPVLVTFSLVVLLVVVVAVGRMLRALATTT</sequence>
<dbReference type="OrthoDB" id="3177957at2"/>
<dbReference type="GO" id="GO:0022857">
    <property type="term" value="F:transmembrane transporter activity"/>
    <property type="evidence" value="ECO:0007669"/>
    <property type="project" value="InterPro"/>
</dbReference>
<keyword evidence="3" id="KW-1003">Cell membrane</keyword>
<feature type="transmembrane region" description="Helical" evidence="7">
    <location>
        <begin position="289"/>
        <end position="310"/>
    </location>
</feature>
<feature type="transmembrane region" description="Helical" evidence="7">
    <location>
        <begin position="176"/>
        <end position="194"/>
    </location>
</feature>
<protein>
    <submittedName>
        <fullName evidence="9">Major facilitator superfamily MFS_1</fullName>
    </submittedName>
</protein>
<reference evidence="9 10" key="1">
    <citation type="journal article" date="2013" name="ISME J.">
        <title>A metabolic model for members of the genus Tetrasphaera involved in enhanced biological phosphorus removal.</title>
        <authorList>
            <person name="Kristiansen R."/>
            <person name="Nguyen H.T.T."/>
            <person name="Saunders A.M."/>
            <person name="Nielsen J.L."/>
            <person name="Wimmer R."/>
            <person name="Le V.Q."/>
            <person name="McIlroy S.J."/>
            <person name="Petrovski S."/>
            <person name="Seviour R.J."/>
            <person name="Calteau A."/>
            <person name="Nielsen K.L."/>
            <person name="Nielsen P.H."/>
        </authorList>
    </citation>
    <scope>NUCLEOTIDE SEQUENCE [LARGE SCALE GENOMIC DNA]</scope>
    <source>
        <strain evidence="9 10">T1-X7</strain>
    </source>
</reference>
<dbReference type="GO" id="GO:0005886">
    <property type="term" value="C:plasma membrane"/>
    <property type="evidence" value="ECO:0007669"/>
    <property type="project" value="UniProtKB-SubCell"/>
</dbReference>
<dbReference type="RefSeq" id="WP_048551508.1">
    <property type="nucleotide sequence ID" value="NZ_HF570958.1"/>
</dbReference>
<dbReference type="STRING" id="1194083.BN12_490011"/>
<evidence type="ECO:0000256" key="1">
    <source>
        <dbReference type="ARBA" id="ARBA00004651"/>
    </source>
</evidence>
<feature type="transmembrane region" description="Helical" evidence="7">
    <location>
        <begin position="316"/>
        <end position="338"/>
    </location>
</feature>
<feature type="transmembrane region" description="Helical" evidence="7">
    <location>
        <begin position="106"/>
        <end position="127"/>
    </location>
</feature>
<evidence type="ECO:0000256" key="3">
    <source>
        <dbReference type="ARBA" id="ARBA00022475"/>
    </source>
</evidence>
<feature type="transmembrane region" description="Helical" evidence="7">
    <location>
        <begin position="256"/>
        <end position="277"/>
    </location>
</feature>
<name>A0A077LZZ2_9MICO</name>
<evidence type="ECO:0000256" key="2">
    <source>
        <dbReference type="ARBA" id="ARBA00022448"/>
    </source>
</evidence>
<feature type="transmembrane region" description="Helical" evidence="7">
    <location>
        <begin position="139"/>
        <end position="164"/>
    </location>
</feature>
<feature type="domain" description="Major facilitator superfamily (MFS) profile" evidence="8">
    <location>
        <begin position="13"/>
        <end position="404"/>
    </location>
</feature>
<dbReference type="PANTHER" id="PTHR23517:SF13">
    <property type="entry name" value="MAJOR FACILITATOR SUPERFAMILY MFS_1"/>
    <property type="match status" value="1"/>
</dbReference>
<evidence type="ECO:0000259" key="8">
    <source>
        <dbReference type="PROSITE" id="PS50850"/>
    </source>
</evidence>
<feature type="transmembrane region" description="Helical" evidence="7">
    <location>
        <begin position="350"/>
        <end position="371"/>
    </location>
</feature>
<dbReference type="SUPFAM" id="SSF103473">
    <property type="entry name" value="MFS general substrate transporter"/>
    <property type="match status" value="1"/>
</dbReference>
<feature type="transmembrane region" description="Helical" evidence="7">
    <location>
        <begin position="80"/>
        <end position="100"/>
    </location>
</feature>
<dbReference type="PANTHER" id="PTHR23517">
    <property type="entry name" value="RESISTANCE PROTEIN MDTM, PUTATIVE-RELATED-RELATED"/>
    <property type="match status" value="1"/>
</dbReference>
<dbReference type="EMBL" id="CAJB01000380">
    <property type="protein sequence ID" value="CCH79573.1"/>
    <property type="molecule type" value="Genomic_DNA"/>
</dbReference>
<dbReference type="PROSITE" id="PS50850">
    <property type="entry name" value="MFS"/>
    <property type="match status" value="1"/>
</dbReference>
<dbReference type="Gene3D" id="1.20.1250.20">
    <property type="entry name" value="MFS general substrate transporter like domains"/>
    <property type="match status" value="1"/>
</dbReference>
<dbReference type="AlphaFoldDB" id="A0A077LZZ2"/>
<keyword evidence="2" id="KW-0813">Transport</keyword>
<feature type="transmembrane region" description="Helical" evidence="7">
    <location>
        <begin position="215"/>
        <end position="236"/>
    </location>
</feature>
<keyword evidence="10" id="KW-1185">Reference proteome</keyword>
<keyword evidence="4 7" id="KW-0812">Transmembrane</keyword>
<dbReference type="InterPro" id="IPR050171">
    <property type="entry name" value="MFS_Transporters"/>
</dbReference>
<dbReference type="InterPro" id="IPR020846">
    <property type="entry name" value="MFS_dom"/>
</dbReference>
<comment type="caution">
    <text evidence="9">The sequence shown here is derived from an EMBL/GenBank/DDBJ whole genome shotgun (WGS) entry which is preliminary data.</text>
</comment>
<evidence type="ECO:0000256" key="7">
    <source>
        <dbReference type="SAM" id="Phobius"/>
    </source>
</evidence>
<gene>
    <name evidence="9" type="ORF">BN12_490011</name>
</gene>
<dbReference type="InterPro" id="IPR036259">
    <property type="entry name" value="MFS_trans_sf"/>
</dbReference>
<evidence type="ECO:0000313" key="10">
    <source>
        <dbReference type="Proteomes" id="UP000035721"/>
    </source>
</evidence>
<evidence type="ECO:0000256" key="6">
    <source>
        <dbReference type="ARBA" id="ARBA00023136"/>
    </source>
</evidence>